<sequence>MQKTMRGTHIILLTFFLSSFLSINAQQETSISLEEVLSKAVENNYTIKISEEDLNAAKAAYNQTKSVFLPNINVSYSGIATTNPLMAFGSKLNQGILTAEDFNPDLLNDPESTTNFATKFEIEQPIFNMDGFQMRKAARSKMNAIELQSLRTKDYMTLEVTKAYMQLQLAYKAVDVLENAKKAALANKKLADNNFKQGYMQKADVLLVEIHVTEVENQLQTAKSNIINASDYVKHLIGDTNEAVLKPSNVLNAELDLNIYNVAFTTNRTDIAAMEESTNAYNHMYKASKLGFVPSLNAFGSYEMYDKDIFKTNSGGYLVGAQLSWNIFEGYKRIGETQKTKAEFNKASLNLNEYKSKSELEFNKAKRQLKDAENTLNLTNLAVEQAKEALRIRTNRFEEGLEKSSDLLISETQYLQKQLEYLQTVFNYNFTKSYVEFLTK</sequence>
<keyword evidence="4" id="KW-1134">Transmembrane beta strand</keyword>
<keyword evidence="6" id="KW-0472">Membrane</keyword>
<reference evidence="11" key="1">
    <citation type="journal article" date="2019" name="Int. J. Syst. Evol. Microbiol.">
        <title>The Global Catalogue of Microorganisms (GCM) 10K type strain sequencing project: providing services to taxonomists for standard genome sequencing and annotation.</title>
        <authorList>
            <consortium name="The Broad Institute Genomics Platform"/>
            <consortium name="The Broad Institute Genome Sequencing Center for Infectious Disease"/>
            <person name="Wu L."/>
            <person name="Ma J."/>
        </authorList>
    </citation>
    <scope>NUCLEOTIDE SEQUENCE [LARGE SCALE GENOMIC DNA]</scope>
    <source>
        <strain evidence="11">CCUG 62221</strain>
    </source>
</reference>
<comment type="caution">
    <text evidence="10">The sequence shown here is derived from an EMBL/GenBank/DDBJ whole genome shotgun (WGS) entry which is preliminary data.</text>
</comment>
<dbReference type="EMBL" id="JBHTMV010000002">
    <property type="protein sequence ID" value="MFD1292727.1"/>
    <property type="molecule type" value="Genomic_DNA"/>
</dbReference>
<feature type="chain" id="PRO_5045497525" evidence="9">
    <location>
        <begin position="26"/>
        <end position="440"/>
    </location>
</feature>
<evidence type="ECO:0000256" key="1">
    <source>
        <dbReference type="ARBA" id="ARBA00004442"/>
    </source>
</evidence>
<evidence type="ECO:0000256" key="2">
    <source>
        <dbReference type="ARBA" id="ARBA00007613"/>
    </source>
</evidence>
<dbReference type="Pfam" id="PF02321">
    <property type="entry name" value="OEP"/>
    <property type="match status" value="2"/>
</dbReference>
<dbReference type="PANTHER" id="PTHR30026:SF21">
    <property type="entry name" value="SLR1270 PROTEIN"/>
    <property type="match status" value="1"/>
</dbReference>
<dbReference type="Gene3D" id="1.20.1600.10">
    <property type="entry name" value="Outer membrane efflux proteins (OEP)"/>
    <property type="match status" value="1"/>
</dbReference>
<dbReference type="RefSeq" id="WP_386807514.1">
    <property type="nucleotide sequence ID" value="NZ_JBHTMV010000002.1"/>
</dbReference>
<dbReference type="InterPro" id="IPR003423">
    <property type="entry name" value="OMP_efflux"/>
</dbReference>
<feature type="coiled-coil region" evidence="8">
    <location>
        <begin position="355"/>
        <end position="389"/>
    </location>
</feature>
<keyword evidence="11" id="KW-1185">Reference proteome</keyword>
<dbReference type="Proteomes" id="UP001597241">
    <property type="component" value="Unassembled WGS sequence"/>
</dbReference>
<gene>
    <name evidence="10" type="ORF">ACFQ5N_02670</name>
</gene>
<comment type="subcellular location">
    <subcellularLocation>
        <location evidence="1">Cell outer membrane</location>
    </subcellularLocation>
</comment>
<protein>
    <submittedName>
        <fullName evidence="10">TolC family protein</fullName>
    </submittedName>
</protein>
<feature type="signal peptide" evidence="9">
    <location>
        <begin position="1"/>
        <end position="25"/>
    </location>
</feature>
<evidence type="ECO:0000256" key="8">
    <source>
        <dbReference type="SAM" id="Coils"/>
    </source>
</evidence>
<evidence type="ECO:0000256" key="7">
    <source>
        <dbReference type="ARBA" id="ARBA00023237"/>
    </source>
</evidence>
<keyword evidence="3" id="KW-0813">Transport</keyword>
<dbReference type="PANTHER" id="PTHR30026">
    <property type="entry name" value="OUTER MEMBRANE PROTEIN TOLC"/>
    <property type="match status" value="1"/>
</dbReference>
<keyword evidence="7" id="KW-0998">Cell outer membrane</keyword>
<evidence type="ECO:0000313" key="11">
    <source>
        <dbReference type="Proteomes" id="UP001597241"/>
    </source>
</evidence>
<evidence type="ECO:0000256" key="3">
    <source>
        <dbReference type="ARBA" id="ARBA00022448"/>
    </source>
</evidence>
<evidence type="ECO:0000256" key="9">
    <source>
        <dbReference type="SAM" id="SignalP"/>
    </source>
</evidence>
<name>A0ABW3WKT8_9FLAO</name>
<proteinExistence type="inferred from homology"/>
<accession>A0ABW3WKT8</accession>
<evidence type="ECO:0000313" key="10">
    <source>
        <dbReference type="EMBL" id="MFD1292727.1"/>
    </source>
</evidence>
<comment type="similarity">
    <text evidence="2">Belongs to the outer membrane factor (OMF) (TC 1.B.17) family.</text>
</comment>
<keyword evidence="9" id="KW-0732">Signal</keyword>
<dbReference type="SUPFAM" id="SSF56954">
    <property type="entry name" value="Outer membrane efflux proteins (OEP)"/>
    <property type="match status" value="1"/>
</dbReference>
<organism evidence="10 11">
    <name type="scientific">Lutibacter holmesii</name>
    <dbReference type="NCBI Taxonomy" id="1137985"/>
    <lineage>
        <taxon>Bacteria</taxon>
        <taxon>Pseudomonadati</taxon>
        <taxon>Bacteroidota</taxon>
        <taxon>Flavobacteriia</taxon>
        <taxon>Flavobacteriales</taxon>
        <taxon>Flavobacteriaceae</taxon>
        <taxon>Lutibacter</taxon>
    </lineage>
</organism>
<evidence type="ECO:0000256" key="5">
    <source>
        <dbReference type="ARBA" id="ARBA00022692"/>
    </source>
</evidence>
<evidence type="ECO:0000256" key="4">
    <source>
        <dbReference type="ARBA" id="ARBA00022452"/>
    </source>
</evidence>
<keyword evidence="8" id="KW-0175">Coiled coil</keyword>
<dbReference type="InterPro" id="IPR051906">
    <property type="entry name" value="TolC-like"/>
</dbReference>
<keyword evidence="5" id="KW-0812">Transmembrane</keyword>
<evidence type="ECO:0000256" key="6">
    <source>
        <dbReference type="ARBA" id="ARBA00023136"/>
    </source>
</evidence>